<keyword evidence="4" id="KW-1185">Reference proteome</keyword>
<accession>A0A914DN01</accession>
<dbReference type="InterPro" id="IPR012493">
    <property type="entry name" value="Renin_rcpt"/>
</dbReference>
<dbReference type="PANTHER" id="PTHR13351:SF1">
    <property type="entry name" value="RENIN RECEPTOR"/>
    <property type="match status" value="1"/>
</dbReference>
<evidence type="ECO:0000256" key="1">
    <source>
        <dbReference type="SAM" id="Phobius"/>
    </source>
</evidence>
<feature type="domain" description="Renin receptor-like C-terminal transmembrane spanning segment" evidence="3">
    <location>
        <begin position="30"/>
        <end position="104"/>
    </location>
</feature>
<evidence type="ECO:0000259" key="3">
    <source>
        <dbReference type="Pfam" id="PF07850"/>
    </source>
</evidence>
<dbReference type="GO" id="GO:0009897">
    <property type="term" value="C:external side of plasma membrane"/>
    <property type="evidence" value="ECO:0007669"/>
    <property type="project" value="TreeGrafter"/>
</dbReference>
<feature type="signal peptide" evidence="2">
    <location>
        <begin position="1"/>
        <end position="20"/>
    </location>
</feature>
<dbReference type="GO" id="GO:0038023">
    <property type="term" value="F:signaling receptor activity"/>
    <property type="evidence" value="ECO:0007669"/>
    <property type="project" value="InterPro"/>
</dbReference>
<keyword evidence="1" id="KW-1133">Transmembrane helix</keyword>
<keyword evidence="1" id="KW-0472">Membrane</keyword>
<name>A0A914DN01_9BILA</name>
<protein>
    <submittedName>
        <fullName evidence="5">NADH dehydrogenase subunit 6</fullName>
    </submittedName>
</protein>
<evidence type="ECO:0000256" key="2">
    <source>
        <dbReference type="SAM" id="SignalP"/>
    </source>
</evidence>
<feature type="transmembrane region" description="Helical" evidence="1">
    <location>
        <begin position="59"/>
        <end position="85"/>
    </location>
</feature>
<dbReference type="AlphaFoldDB" id="A0A914DN01"/>
<dbReference type="WBParaSite" id="ACRNAN_scaffold3139.g25490.t1">
    <property type="protein sequence ID" value="ACRNAN_scaffold3139.g25490.t1"/>
    <property type="gene ID" value="ACRNAN_scaffold3139.g25490"/>
</dbReference>
<evidence type="ECO:0000313" key="5">
    <source>
        <dbReference type="WBParaSite" id="ACRNAN_scaffold3139.g25490.t1"/>
    </source>
</evidence>
<dbReference type="GO" id="GO:0030177">
    <property type="term" value="P:positive regulation of Wnt signaling pathway"/>
    <property type="evidence" value="ECO:0007669"/>
    <property type="project" value="TreeGrafter"/>
</dbReference>
<proteinExistence type="predicted"/>
<dbReference type="PANTHER" id="PTHR13351">
    <property type="entry name" value="RENIN RECEPTOR"/>
    <property type="match status" value="1"/>
</dbReference>
<dbReference type="Pfam" id="PF07850">
    <property type="entry name" value="Renin_r"/>
    <property type="match status" value="1"/>
</dbReference>
<organism evidence="4 5">
    <name type="scientific">Acrobeloides nanus</name>
    <dbReference type="NCBI Taxonomy" id="290746"/>
    <lineage>
        <taxon>Eukaryota</taxon>
        <taxon>Metazoa</taxon>
        <taxon>Ecdysozoa</taxon>
        <taxon>Nematoda</taxon>
        <taxon>Chromadorea</taxon>
        <taxon>Rhabditida</taxon>
        <taxon>Tylenchina</taxon>
        <taxon>Cephalobomorpha</taxon>
        <taxon>Cephaloboidea</taxon>
        <taxon>Cephalobidae</taxon>
        <taxon>Acrobeloides</taxon>
    </lineage>
</organism>
<dbReference type="Proteomes" id="UP000887540">
    <property type="component" value="Unplaced"/>
</dbReference>
<evidence type="ECO:0000313" key="4">
    <source>
        <dbReference type="Proteomes" id="UP000887540"/>
    </source>
</evidence>
<keyword evidence="1" id="KW-0812">Transmembrane</keyword>
<dbReference type="InterPro" id="IPR056780">
    <property type="entry name" value="Renin_r_C"/>
</dbReference>
<keyword evidence="2" id="KW-0732">Signal</keyword>
<feature type="chain" id="PRO_5037517408" evidence="2">
    <location>
        <begin position="21"/>
        <end position="104"/>
    </location>
</feature>
<reference evidence="5" key="1">
    <citation type="submission" date="2022-11" db="UniProtKB">
        <authorList>
            <consortium name="WormBaseParasite"/>
        </authorList>
    </citation>
    <scope>IDENTIFICATION</scope>
</reference>
<sequence length="104" mass="11764">MKTQSICLLLFTICLTYVSCQDDTTKCNSAKTKDIMDYNNCVARLGFQVYSFTYPDYPAYFAIFAGVIIVLTLGLVFIIVGLLTMDPGKDSIIYRMTTVRMKKD</sequence>